<evidence type="ECO:0000313" key="1">
    <source>
        <dbReference type="EMBL" id="GIX82263.1"/>
    </source>
</evidence>
<accession>A0AAV4NEG9</accession>
<sequence length="98" mass="11151">MRHQKRKKEKKANVLEKCGNFVVSLLTKMSNDFETKVIQAVCSTGENNAPGATNLTLQKAAVIEEEESWFGLEPLMMDRYGEPSTRFESDQSRTEIPR</sequence>
<organism evidence="1 2">
    <name type="scientific">Caerostris extrusa</name>
    <name type="common">Bark spider</name>
    <name type="synonym">Caerostris bankana</name>
    <dbReference type="NCBI Taxonomy" id="172846"/>
    <lineage>
        <taxon>Eukaryota</taxon>
        <taxon>Metazoa</taxon>
        <taxon>Ecdysozoa</taxon>
        <taxon>Arthropoda</taxon>
        <taxon>Chelicerata</taxon>
        <taxon>Arachnida</taxon>
        <taxon>Araneae</taxon>
        <taxon>Araneomorphae</taxon>
        <taxon>Entelegynae</taxon>
        <taxon>Araneoidea</taxon>
        <taxon>Araneidae</taxon>
        <taxon>Caerostris</taxon>
    </lineage>
</organism>
<comment type="caution">
    <text evidence="1">The sequence shown here is derived from an EMBL/GenBank/DDBJ whole genome shotgun (WGS) entry which is preliminary data.</text>
</comment>
<dbReference type="Proteomes" id="UP001054945">
    <property type="component" value="Unassembled WGS sequence"/>
</dbReference>
<evidence type="ECO:0000313" key="2">
    <source>
        <dbReference type="Proteomes" id="UP001054945"/>
    </source>
</evidence>
<keyword evidence="2" id="KW-1185">Reference proteome</keyword>
<proteinExistence type="predicted"/>
<protein>
    <submittedName>
        <fullName evidence="1">Uncharacterized protein</fullName>
    </submittedName>
</protein>
<dbReference type="AlphaFoldDB" id="A0AAV4NEG9"/>
<name>A0AAV4NEG9_CAEEX</name>
<reference evidence="1 2" key="1">
    <citation type="submission" date="2021-06" db="EMBL/GenBank/DDBJ databases">
        <title>Caerostris extrusa draft genome.</title>
        <authorList>
            <person name="Kono N."/>
            <person name="Arakawa K."/>
        </authorList>
    </citation>
    <scope>NUCLEOTIDE SEQUENCE [LARGE SCALE GENOMIC DNA]</scope>
</reference>
<gene>
    <name evidence="1" type="ORF">CEXT_419361</name>
</gene>
<dbReference type="EMBL" id="BPLR01003219">
    <property type="protein sequence ID" value="GIX82263.1"/>
    <property type="molecule type" value="Genomic_DNA"/>
</dbReference>